<dbReference type="AlphaFoldDB" id="A0ABD6C0C0"/>
<name>A0ABD6C0C0_9EURY</name>
<organism evidence="2 3">
    <name type="scientific">Halorubrum laminariae</name>
    <dbReference type="NCBI Taxonomy" id="1433523"/>
    <lineage>
        <taxon>Archaea</taxon>
        <taxon>Methanobacteriati</taxon>
        <taxon>Methanobacteriota</taxon>
        <taxon>Stenosarchaea group</taxon>
        <taxon>Halobacteria</taxon>
        <taxon>Halobacteriales</taxon>
        <taxon>Haloferacaceae</taxon>
        <taxon>Halorubrum</taxon>
    </lineage>
</organism>
<keyword evidence="1" id="KW-0472">Membrane</keyword>
<keyword evidence="3" id="KW-1185">Reference proteome</keyword>
<sequence>MSETSTVVTIRSWATAQRQVAILAAIIVAIPTTYGFQSAVDGDAFAGSFFLLMTLAVGVPSAYDDYWPHYDQTSKAVAWVLAACAVAAVEFTALYLAGTALIDISWVAPVGAFSVTYLGNLAVLAAWQRCR</sequence>
<evidence type="ECO:0000256" key="1">
    <source>
        <dbReference type="SAM" id="Phobius"/>
    </source>
</evidence>
<dbReference type="EMBL" id="JBHUDB010000003">
    <property type="protein sequence ID" value="MFD1570413.1"/>
    <property type="molecule type" value="Genomic_DNA"/>
</dbReference>
<gene>
    <name evidence="2" type="ORF">ACFR9T_07380</name>
</gene>
<dbReference type="Proteomes" id="UP001597185">
    <property type="component" value="Unassembled WGS sequence"/>
</dbReference>
<feature type="transmembrane region" description="Helical" evidence="1">
    <location>
        <begin position="76"/>
        <end position="98"/>
    </location>
</feature>
<feature type="transmembrane region" description="Helical" evidence="1">
    <location>
        <begin position="45"/>
        <end position="64"/>
    </location>
</feature>
<feature type="transmembrane region" description="Helical" evidence="1">
    <location>
        <begin position="104"/>
        <end position="127"/>
    </location>
</feature>
<evidence type="ECO:0000313" key="3">
    <source>
        <dbReference type="Proteomes" id="UP001597185"/>
    </source>
</evidence>
<comment type="caution">
    <text evidence="2">The sequence shown here is derived from an EMBL/GenBank/DDBJ whole genome shotgun (WGS) entry which is preliminary data.</text>
</comment>
<dbReference type="RefSeq" id="WP_256419236.1">
    <property type="nucleotide sequence ID" value="NZ_JANHDL010000014.1"/>
</dbReference>
<evidence type="ECO:0008006" key="4">
    <source>
        <dbReference type="Google" id="ProtNLM"/>
    </source>
</evidence>
<proteinExistence type="predicted"/>
<reference evidence="2 3" key="1">
    <citation type="journal article" date="2019" name="Int. J. Syst. Evol. Microbiol.">
        <title>The Global Catalogue of Microorganisms (GCM) 10K type strain sequencing project: providing services to taxonomists for standard genome sequencing and annotation.</title>
        <authorList>
            <consortium name="The Broad Institute Genomics Platform"/>
            <consortium name="The Broad Institute Genome Sequencing Center for Infectious Disease"/>
            <person name="Wu L."/>
            <person name="Ma J."/>
        </authorList>
    </citation>
    <scope>NUCLEOTIDE SEQUENCE [LARGE SCALE GENOMIC DNA]</scope>
    <source>
        <strain evidence="2 3">CGMCC 1.12689</strain>
    </source>
</reference>
<keyword evidence="1" id="KW-1133">Transmembrane helix</keyword>
<evidence type="ECO:0000313" key="2">
    <source>
        <dbReference type="EMBL" id="MFD1570413.1"/>
    </source>
</evidence>
<keyword evidence="1" id="KW-0812">Transmembrane</keyword>
<accession>A0ABD6C0C0</accession>
<feature type="transmembrane region" description="Helical" evidence="1">
    <location>
        <begin position="20"/>
        <end position="39"/>
    </location>
</feature>
<protein>
    <recommendedName>
        <fullName evidence="4">Holin</fullName>
    </recommendedName>
</protein>